<dbReference type="SUPFAM" id="SSF141259">
    <property type="entry name" value="CarD-like"/>
    <property type="match status" value="1"/>
</dbReference>
<dbReference type="InterPro" id="IPR003711">
    <property type="entry name" value="CarD-like/TRCF_RID"/>
</dbReference>
<dbReference type="InterPro" id="IPR052531">
    <property type="entry name" value="CarD-like_regulator"/>
</dbReference>
<dbReference type="SMART" id="SM01058">
    <property type="entry name" value="CarD_TRCF"/>
    <property type="match status" value="1"/>
</dbReference>
<dbReference type="InterPro" id="IPR036101">
    <property type="entry name" value="CarD-like/TRCF_RID_sf"/>
</dbReference>
<dbReference type="Pfam" id="PF02559">
    <property type="entry name" value="CarD_TRCF_RID"/>
    <property type="match status" value="1"/>
</dbReference>
<dbReference type="PATRIC" id="fig|742734.4.peg.2138"/>
<comment type="caution">
    <text evidence="2">The sequence shown here is derived from an EMBL/GenBank/DDBJ whole genome shotgun (WGS) entry which is preliminary data.</text>
</comment>
<dbReference type="EMBL" id="ADLK01000019">
    <property type="protein sequence ID" value="KMW19980.1"/>
    <property type="molecule type" value="Genomic_DNA"/>
</dbReference>
<dbReference type="PANTHER" id="PTHR38447">
    <property type="entry name" value="TRANSCRIPTION FACTOR YDEB-RELATED"/>
    <property type="match status" value="1"/>
</dbReference>
<dbReference type="InterPro" id="IPR042215">
    <property type="entry name" value="CarD-like_C"/>
</dbReference>
<dbReference type="Gene3D" id="1.20.58.1290">
    <property type="entry name" value="CarD-like, C-terminal domain"/>
    <property type="match status" value="1"/>
</dbReference>
<feature type="domain" description="CarD-like/TRCF RNAP-interacting" evidence="1">
    <location>
        <begin position="1"/>
        <end position="111"/>
    </location>
</feature>
<dbReference type="GO" id="GO:0009303">
    <property type="term" value="P:rRNA transcription"/>
    <property type="evidence" value="ECO:0007669"/>
    <property type="project" value="TreeGrafter"/>
</dbReference>
<dbReference type="AlphaFoldDB" id="A0A0J9EVT8"/>
<dbReference type="PANTHER" id="PTHR38447:SF1">
    <property type="entry name" value="RNA POLYMERASE-BINDING TRANSCRIPTION FACTOR CARD"/>
    <property type="match status" value="1"/>
</dbReference>
<accession>A0A0J9EVT8</accession>
<proteinExistence type="predicted"/>
<dbReference type="Gene3D" id="2.40.10.170">
    <property type="match status" value="1"/>
</dbReference>
<name>A0A0J9EVT8_9FIRM</name>
<protein>
    <recommendedName>
        <fullName evidence="1">CarD-like/TRCF RNAP-interacting domain-containing protein</fullName>
    </recommendedName>
</protein>
<dbReference type="RefSeq" id="WP_007860290.1">
    <property type="nucleotide sequence ID" value="NZ_KQ235877.1"/>
</dbReference>
<dbReference type="Pfam" id="PF21095">
    <property type="entry name" value="CarD_C"/>
    <property type="match status" value="1"/>
</dbReference>
<dbReference type="InterPro" id="IPR048792">
    <property type="entry name" value="CarD_C"/>
</dbReference>
<evidence type="ECO:0000259" key="1">
    <source>
        <dbReference type="SMART" id="SM01058"/>
    </source>
</evidence>
<gene>
    <name evidence="2" type="ORF">HMPREF9470_01995</name>
</gene>
<sequence length="169" mass="19333">MFKKGANILYGTVGVCQIEDISKTDFSDNDRLYYYLVPRFEKETTIYIPVNSDKVKMREIMTRQQAERFVTAWPSVQCKKYASDRERPQAYKEVLQSGDCLELASMIKEIANMEQSRRGNGKMLSIRERDGVKCARKLLFGELAAALDIHPEEVPDYIQDQTGCSTGTI</sequence>
<evidence type="ECO:0000313" key="2">
    <source>
        <dbReference type="EMBL" id="KMW19980.1"/>
    </source>
</evidence>
<dbReference type="Proteomes" id="UP000037392">
    <property type="component" value="Unassembled WGS sequence"/>
</dbReference>
<reference evidence="2 3" key="1">
    <citation type="submission" date="2011-04" db="EMBL/GenBank/DDBJ databases">
        <title>The Genome Sequence of Clostridium citroniae WAL-19142.</title>
        <authorList>
            <consortium name="The Broad Institute Genome Sequencing Platform"/>
            <person name="Earl A."/>
            <person name="Ward D."/>
            <person name="Feldgarden M."/>
            <person name="Gevers D."/>
            <person name="Warren Y.A."/>
            <person name="Tyrrell K.L."/>
            <person name="Citron D.M."/>
            <person name="Goldstein E.J."/>
            <person name="Daigneault M."/>
            <person name="Allen-Vercoe E."/>
            <person name="Young S.K."/>
            <person name="Zeng Q."/>
            <person name="Gargeya S."/>
            <person name="Fitzgerald M."/>
            <person name="Haas B."/>
            <person name="Abouelleil A."/>
            <person name="Alvarado L."/>
            <person name="Arachchi H.M."/>
            <person name="Berlin A."/>
            <person name="Brown A."/>
            <person name="Chapman S.B."/>
            <person name="Chen Z."/>
            <person name="Dunbar C."/>
            <person name="Freedman E."/>
            <person name="Gearin G."/>
            <person name="Gellesch M."/>
            <person name="Goldberg J."/>
            <person name="Griggs A."/>
            <person name="Gujja S."/>
            <person name="Heilman E.R."/>
            <person name="Heiman D."/>
            <person name="Howarth C."/>
            <person name="Larson L."/>
            <person name="Lui A."/>
            <person name="MacDonald P.J."/>
            <person name="Mehta T."/>
            <person name="Montmayeur A."/>
            <person name="Murphy C."/>
            <person name="Neiman D."/>
            <person name="Pearson M."/>
            <person name="Priest M."/>
            <person name="Roberts A."/>
            <person name="Saif S."/>
            <person name="Shea T."/>
            <person name="Shenoy N."/>
            <person name="Sisk P."/>
            <person name="Stolte C."/>
            <person name="Sykes S."/>
            <person name="White J."/>
            <person name="Yandava C."/>
            <person name="Wortman J."/>
            <person name="Nusbaum C."/>
            <person name="Birren B."/>
        </authorList>
    </citation>
    <scope>NUCLEOTIDE SEQUENCE [LARGE SCALE GENOMIC DNA]</scope>
    <source>
        <strain evidence="2 3">WAL-19142</strain>
    </source>
</reference>
<organism evidence="2 3">
    <name type="scientific">[Clostridium] citroniae WAL-19142</name>
    <dbReference type="NCBI Taxonomy" id="742734"/>
    <lineage>
        <taxon>Bacteria</taxon>
        <taxon>Bacillati</taxon>
        <taxon>Bacillota</taxon>
        <taxon>Clostridia</taxon>
        <taxon>Lachnospirales</taxon>
        <taxon>Lachnospiraceae</taxon>
        <taxon>Enterocloster</taxon>
    </lineage>
</organism>
<evidence type="ECO:0000313" key="3">
    <source>
        <dbReference type="Proteomes" id="UP000037392"/>
    </source>
</evidence>
<dbReference type="OrthoDB" id="9786074at2"/>
<dbReference type="GeneID" id="93162071"/>